<name>A0A1H2LS75_9PSED</name>
<dbReference type="OrthoDB" id="7028957at2"/>
<reference evidence="10" key="1">
    <citation type="submission" date="2016-10" db="EMBL/GenBank/DDBJ databases">
        <authorList>
            <person name="Varghese N."/>
            <person name="Submissions S."/>
        </authorList>
    </citation>
    <scope>NUCLEOTIDE SEQUENCE [LARGE SCALE GENOMIC DNA]</scope>
    <source>
        <strain evidence="10">LMG 2223</strain>
    </source>
</reference>
<dbReference type="STRING" id="46679.SAMN05216202_0341"/>
<keyword evidence="10" id="KW-1185">Reference proteome</keyword>
<dbReference type="RefSeq" id="WP_084381367.1">
    <property type="nucleotide sequence ID" value="NZ_LS483433.1"/>
</dbReference>
<dbReference type="InterPro" id="IPR003667">
    <property type="entry name" value="NqrDE/RnfAE"/>
</dbReference>
<dbReference type="GO" id="GO:0012505">
    <property type="term" value="C:endomembrane system"/>
    <property type="evidence" value="ECO:0007669"/>
    <property type="project" value="UniProtKB-SubCell"/>
</dbReference>
<dbReference type="Proteomes" id="UP000198600">
    <property type="component" value="Chromosome I"/>
</dbReference>
<keyword evidence="2" id="KW-0813">Transport</keyword>
<evidence type="ECO:0000256" key="8">
    <source>
        <dbReference type="SAM" id="Phobius"/>
    </source>
</evidence>
<keyword evidence="6 8" id="KW-1133">Transmembrane helix</keyword>
<comment type="subcellular location">
    <subcellularLocation>
        <location evidence="1">Endomembrane system</location>
        <topology evidence="1">Multi-pass membrane protein</topology>
    </subcellularLocation>
</comment>
<evidence type="ECO:0000256" key="6">
    <source>
        <dbReference type="ARBA" id="ARBA00022989"/>
    </source>
</evidence>
<evidence type="ECO:0000256" key="4">
    <source>
        <dbReference type="ARBA" id="ARBA00022692"/>
    </source>
</evidence>
<feature type="transmembrane region" description="Helical" evidence="8">
    <location>
        <begin position="117"/>
        <end position="135"/>
    </location>
</feature>
<evidence type="ECO:0000256" key="1">
    <source>
        <dbReference type="ARBA" id="ARBA00004127"/>
    </source>
</evidence>
<feature type="transmembrane region" description="Helical" evidence="8">
    <location>
        <begin position="28"/>
        <end position="47"/>
    </location>
</feature>
<keyword evidence="4 8" id="KW-0812">Transmembrane</keyword>
<keyword evidence="3" id="KW-0997">Cell inner membrane</keyword>
<accession>A0A1H2LS75</accession>
<dbReference type="EMBL" id="LT629802">
    <property type="protein sequence ID" value="SDU83779.1"/>
    <property type="molecule type" value="Genomic_DNA"/>
</dbReference>
<feature type="transmembrane region" description="Helical" evidence="8">
    <location>
        <begin position="141"/>
        <end position="161"/>
    </location>
</feature>
<sequence>MSKSVWLAGALILPPVLGVSDTLVKALVFWMVSTVIVTIYSVSMKLIRHHLSGHRLGVASVLLAATWISCGDLAIQVLVLEMSAGLSAYLLLLGVQCVLLEQGGFFQPGQGKLRFRLFVVFSLLLWAMTLSRILIDSHFATFAPWGFILLGLLLAGWQAWAHRSKPH</sequence>
<keyword evidence="5" id="KW-1278">Translocase</keyword>
<feature type="transmembrane region" description="Helical" evidence="8">
    <location>
        <begin position="86"/>
        <end position="105"/>
    </location>
</feature>
<evidence type="ECO:0000313" key="10">
    <source>
        <dbReference type="Proteomes" id="UP000198600"/>
    </source>
</evidence>
<evidence type="ECO:0000313" key="9">
    <source>
        <dbReference type="EMBL" id="SDU83779.1"/>
    </source>
</evidence>
<evidence type="ECO:0000256" key="3">
    <source>
        <dbReference type="ARBA" id="ARBA00022519"/>
    </source>
</evidence>
<feature type="transmembrane region" description="Helical" evidence="8">
    <location>
        <begin position="59"/>
        <end position="80"/>
    </location>
</feature>
<protein>
    <submittedName>
        <fullName evidence="9">Electron transport complex protein RnfE</fullName>
    </submittedName>
</protein>
<evidence type="ECO:0000256" key="5">
    <source>
        <dbReference type="ARBA" id="ARBA00022967"/>
    </source>
</evidence>
<organism evidence="9 10">
    <name type="scientific">Pseudomonas mucidolens</name>
    <dbReference type="NCBI Taxonomy" id="46679"/>
    <lineage>
        <taxon>Bacteria</taxon>
        <taxon>Pseudomonadati</taxon>
        <taxon>Pseudomonadota</taxon>
        <taxon>Gammaproteobacteria</taxon>
        <taxon>Pseudomonadales</taxon>
        <taxon>Pseudomonadaceae</taxon>
        <taxon>Pseudomonas</taxon>
    </lineage>
</organism>
<keyword evidence="7 8" id="KW-0472">Membrane</keyword>
<gene>
    <name evidence="9" type="ORF">SAMN05216202_0341</name>
</gene>
<evidence type="ECO:0000256" key="7">
    <source>
        <dbReference type="ARBA" id="ARBA00023136"/>
    </source>
</evidence>
<dbReference type="AlphaFoldDB" id="A0A1H2LS75"/>
<dbReference type="GO" id="GO:0016020">
    <property type="term" value="C:membrane"/>
    <property type="evidence" value="ECO:0007669"/>
    <property type="project" value="InterPro"/>
</dbReference>
<proteinExistence type="predicted"/>
<evidence type="ECO:0000256" key="2">
    <source>
        <dbReference type="ARBA" id="ARBA00022448"/>
    </source>
</evidence>
<keyword evidence="3" id="KW-1003">Cell membrane</keyword>
<dbReference type="Pfam" id="PF02508">
    <property type="entry name" value="Rnf-Nqr"/>
    <property type="match status" value="1"/>
</dbReference>